<reference evidence="2" key="3">
    <citation type="submission" date="2015-04" db="UniProtKB">
        <authorList>
            <consortium name="EnsemblPlants"/>
        </authorList>
    </citation>
    <scope>IDENTIFICATION</scope>
    <source>
        <strain evidence="2">cv. Jemalong A17</strain>
    </source>
</reference>
<evidence type="ECO:0000313" key="2">
    <source>
        <dbReference type="EnsemblPlants" id="AES98509"/>
    </source>
</evidence>
<name>G7KE18_MEDTR</name>
<sequence length="165" mass="19362">MRVLEIKPDNREILFGLSALGEQEKDMTRRPQWLMNKFKKVLHELEGCDEDLVVHWNKTHCNKLKTYIEECRAELNWDSSTNDVGHCNSLHKKMSRLLVQEDLYWEQRVNTSWYQDGDLNTKFIHTSSTVTRKVNKISSLEDASMVQVTNKAQMANGINQNRRLP</sequence>
<dbReference type="PaxDb" id="3880-AES98509"/>
<evidence type="ECO:0000313" key="1">
    <source>
        <dbReference type="EMBL" id="AES98509.1"/>
    </source>
</evidence>
<dbReference type="AlphaFoldDB" id="G7KE18"/>
<protein>
    <submittedName>
        <fullName evidence="1 2">Uncharacterized protein</fullName>
    </submittedName>
</protein>
<reference evidence="1 3" key="2">
    <citation type="journal article" date="2014" name="BMC Genomics">
        <title>An improved genome release (version Mt4.0) for the model legume Medicago truncatula.</title>
        <authorList>
            <person name="Tang H."/>
            <person name="Krishnakumar V."/>
            <person name="Bidwell S."/>
            <person name="Rosen B."/>
            <person name="Chan A."/>
            <person name="Zhou S."/>
            <person name="Gentzbittel L."/>
            <person name="Childs K.L."/>
            <person name="Yandell M."/>
            <person name="Gundlach H."/>
            <person name="Mayer K.F."/>
            <person name="Schwartz D.C."/>
            <person name="Town C.D."/>
        </authorList>
    </citation>
    <scope>GENOME REANNOTATION</scope>
    <source>
        <strain evidence="2 3">cv. Jemalong A17</strain>
    </source>
</reference>
<dbReference type="EMBL" id="CM001221">
    <property type="protein sequence ID" value="AES98509.1"/>
    <property type="molecule type" value="Genomic_DNA"/>
</dbReference>
<dbReference type="HOGENOM" id="CLU_1613288_0_0_1"/>
<accession>G7KE18</accession>
<reference evidence="1 3" key="1">
    <citation type="journal article" date="2011" name="Nature">
        <title>The Medicago genome provides insight into the evolution of rhizobial symbioses.</title>
        <authorList>
            <person name="Young N.D."/>
            <person name="Debelle F."/>
            <person name="Oldroyd G.E."/>
            <person name="Geurts R."/>
            <person name="Cannon S.B."/>
            <person name="Udvardi M.K."/>
            <person name="Benedito V.A."/>
            <person name="Mayer K.F."/>
            <person name="Gouzy J."/>
            <person name="Schoof H."/>
            <person name="Van de Peer Y."/>
            <person name="Proost S."/>
            <person name="Cook D.R."/>
            <person name="Meyers B.C."/>
            <person name="Spannagl M."/>
            <person name="Cheung F."/>
            <person name="De Mita S."/>
            <person name="Krishnakumar V."/>
            <person name="Gundlach H."/>
            <person name="Zhou S."/>
            <person name="Mudge J."/>
            <person name="Bharti A.K."/>
            <person name="Murray J.D."/>
            <person name="Naoumkina M.A."/>
            <person name="Rosen B."/>
            <person name="Silverstein K.A."/>
            <person name="Tang H."/>
            <person name="Rombauts S."/>
            <person name="Zhao P.X."/>
            <person name="Zhou P."/>
            <person name="Barbe V."/>
            <person name="Bardou P."/>
            <person name="Bechner M."/>
            <person name="Bellec A."/>
            <person name="Berger A."/>
            <person name="Berges H."/>
            <person name="Bidwell S."/>
            <person name="Bisseling T."/>
            <person name="Choisne N."/>
            <person name="Couloux A."/>
            <person name="Denny R."/>
            <person name="Deshpande S."/>
            <person name="Dai X."/>
            <person name="Doyle J.J."/>
            <person name="Dudez A.M."/>
            <person name="Farmer A.D."/>
            <person name="Fouteau S."/>
            <person name="Franken C."/>
            <person name="Gibelin C."/>
            <person name="Gish J."/>
            <person name="Goldstein S."/>
            <person name="Gonzalez A.J."/>
            <person name="Green P.J."/>
            <person name="Hallab A."/>
            <person name="Hartog M."/>
            <person name="Hua A."/>
            <person name="Humphray S.J."/>
            <person name="Jeong D.H."/>
            <person name="Jing Y."/>
            <person name="Jocker A."/>
            <person name="Kenton S.M."/>
            <person name="Kim D.J."/>
            <person name="Klee K."/>
            <person name="Lai H."/>
            <person name="Lang C."/>
            <person name="Lin S."/>
            <person name="Macmil S.L."/>
            <person name="Magdelenat G."/>
            <person name="Matthews L."/>
            <person name="McCorrison J."/>
            <person name="Monaghan E.L."/>
            <person name="Mun J.H."/>
            <person name="Najar F.Z."/>
            <person name="Nicholson C."/>
            <person name="Noirot C."/>
            <person name="O'Bleness M."/>
            <person name="Paule C.R."/>
            <person name="Poulain J."/>
            <person name="Prion F."/>
            <person name="Qin B."/>
            <person name="Qu C."/>
            <person name="Retzel E.F."/>
            <person name="Riddle C."/>
            <person name="Sallet E."/>
            <person name="Samain S."/>
            <person name="Samson N."/>
            <person name="Sanders I."/>
            <person name="Saurat O."/>
            <person name="Scarpelli C."/>
            <person name="Schiex T."/>
            <person name="Segurens B."/>
            <person name="Severin A.J."/>
            <person name="Sherrier D.J."/>
            <person name="Shi R."/>
            <person name="Sims S."/>
            <person name="Singer S.R."/>
            <person name="Sinharoy S."/>
            <person name="Sterck L."/>
            <person name="Viollet A."/>
            <person name="Wang B.B."/>
            <person name="Wang K."/>
            <person name="Wang M."/>
            <person name="Wang X."/>
            <person name="Warfsmann J."/>
            <person name="Weissenbach J."/>
            <person name="White D.D."/>
            <person name="White J.D."/>
            <person name="Wiley G.B."/>
            <person name="Wincker P."/>
            <person name="Xing Y."/>
            <person name="Yang L."/>
            <person name="Yao Z."/>
            <person name="Ying F."/>
            <person name="Zhai J."/>
            <person name="Zhou L."/>
            <person name="Zuber A."/>
            <person name="Denarie J."/>
            <person name="Dixon R.A."/>
            <person name="May G.D."/>
            <person name="Schwartz D.C."/>
            <person name="Rogers J."/>
            <person name="Quetier F."/>
            <person name="Town C.D."/>
            <person name="Roe B.A."/>
        </authorList>
    </citation>
    <scope>NUCLEOTIDE SEQUENCE [LARGE SCALE GENOMIC DNA]</scope>
    <source>
        <strain evidence="1">A17</strain>
        <strain evidence="2 3">cv. Jemalong A17</strain>
    </source>
</reference>
<proteinExistence type="predicted"/>
<keyword evidence="3" id="KW-1185">Reference proteome</keyword>
<organism evidence="1 3">
    <name type="scientific">Medicago truncatula</name>
    <name type="common">Barrel medic</name>
    <name type="synonym">Medicago tribuloides</name>
    <dbReference type="NCBI Taxonomy" id="3880"/>
    <lineage>
        <taxon>Eukaryota</taxon>
        <taxon>Viridiplantae</taxon>
        <taxon>Streptophyta</taxon>
        <taxon>Embryophyta</taxon>
        <taxon>Tracheophyta</taxon>
        <taxon>Spermatophyta</taxon>
        <taxon>Magnoliopsida</taxon>
        <taxon>eudicotyledons</taxon>
        <taxon>Gunneridae</taxon>
        <taxon>Pentapetalae</taxon>
        <taxon>rosids</taxon>
        <taxon>fabids</taxon>
        <taxon>Fabales</taxon>
        <taxon>Fabaceae</taxon>
        <taxon>Papilionoideae</taxon>
        <taxon>50 kb inversion clade</taxon>
        <taxon>NPAAA clade</taxon>
        <taxon>Hologalegina</taxon>
        <taxon>IRL clade</taxon>
        <taxon>Trifolieae</taxon>
        <taxon>Medicago</taxon>
    </lineage>
</organism>
<dbReference type="EnsemblPlants" id="AES98509">
    <property type="protein sequence ID" value="AES98509"/>
    <property type="gene ID" value="MTR_5g069440"/>
</dbReference>
<dbReference type="Proteomes" id="UP000002051">
    <property type="component" value="Chromosome 5"/>
</dbReference>
<evidence type="ECO:0000313" key="3">
    <source>
        <dbReference type="Proteomes" id="UP000002051"/>
    </source>
</evidence>
<gene>
    <name evidence="1" type="ordered locus">MTR_5g069440</name>
</gene>